<reference evidence="1" key="1">
    <citation type="submission" date="2021-06" db="EMBL/GenBank/DDBJ databases">
        <title>Parelaphostrongylus tenuis whole genome reference sequence.</title>
        <authorList>
            <person name="Garwood T.J."/>
            <person name="Larsen P.A."/>
            <person name="Fountain-Jones N.M."/>
            <person name="Garbe J.R."/>
            <person name="Macchietto M.G."/>
            <person name="Kania S.A."/>
            <person name="Gerhold R.W."/>
            <person name="Richards J.E."/>
            <person name="Wolf T.M."/>
        </authorList>
    </citation>
    <scope>NUCLEOTIDE SEQUENCE</scope>
    <source>
        <strain evidence="1">MNPRO001-30</strain>
        <tissue evidence="1">Meninges</tissue>
    </source>
</reference>
<keyword evidence="2" id="KW-1185">Reference proteome</keyword>
<dbReference type="EMBL" id="JAHQIW010000044">
    <property type="protein sequence ID" value="KAJ1345641.1"/>
    <property type="molecule type" value="Genomic_DNA"/>
</dbReference>
<accession>A0AAD5QFV6</accession>
<dbReference type="Proteomes" id="UP001196413">
    <property type="component" value="Unassembled WGS sequence"/>
</dbReference>
<name>A0AAD5QFV6_PARTN</name>
<protein>
    <submittedName>
        <fullName evidence="1">Uncharacterized protein</fullName>
    </submittedName>
</protein>
<evidence type="ECO:0000313" key="2">
    <source>
        <dbReference type="Proteomes" id="UP001196413"/>
    </source>
</evidence>
<gene>
    <name evidence="1" type="ORF">KIN20_000218</name>
</gene>
<dbReference type="AlphaFoldDB" id="A0AAD5QFV6"/>
<organism evidence="1 2">
    <name type="scientific">Parelaphostrongylus tenuis</name>
    <name type="common">Meningeal worm</name>
    <dbReference type="NCBI Taxonomy" id="148309"/>
    <lineage>
        <taxon>Eukaryota</taxon>
        <taxon>Metazoa</taxon>
        <taxon>Ecdysozoa</taxon>
        <taxon>Nematoda</taxon>
        <taxon>Chromadorea</taxon>
        <taxon>Rhabditida</taxon>
        <taxon>Rhabditina</taxon>
        <taxon>Rhabditomorpha</taxon>
        <taxon>Strongyloidea</taxon>
        <taxon>Metastrongylidae</taxon>
        <taxon>Parelaphostrongylus</taxon>
    </lineage>
</organism>
<proteinExistence type="predicted"/>
<comment type="caution">
    <text evidence="1">The sequence shown here is derived from an EMBL/GenBank/DDBJ whole genome shotgun (WGS) entry which is preliminary data.</text>
</comment>
<evidence type="ECO:0000313" key="1">
    <source>
        <dbReference type="EMBL" id="KAJ1345641.1"/>
    </source>
</evidence>
<sequence>MPIPGVSASDEHSRNGLLSINYNVCRGAEKDNLKEVTLDIQVRAAQSGKKSVSK</sequence>